<dbReference type="EMBL" id="CP019630">
    <property type="protein sequence ID" value="AQQ02410.1"/>
    <property type="molecule type" value="Genomic_DNA"/>
</dbReference>
<organism evidence="1 2">
    <name type="scientific">Roseibium algicola</name>
    <dbReference type="NCBI Taxonomy" id="2857014"/>
    <lineage>
        <taxon>Bacteria</taxon>
        <taxon>Pseudomonadati</taxon>
        <taxon>Pseudomonadota</taxon>
        <taxon>Alphaproteobacteria</taxon>
        <taxon>Hyphomicrobiales</taxon>
        <taxon>Stappiaceae</taxon>
        <taxon>Roseibium</taxon>
    </lineage>
</organism>
<dbReference type="Proteomes" id="UP000188174">
    <property type="component" value="Chromosome"/>
</dbReference>
<keyword evidence="2" id="KW-1185">Reference proteome</keyword>
<sequence>MSALSGGPCVVCRRRDDGVAIRIGKDLHWSCMDHIHLTKKALEMPRQQFDVYEHEAMEEAMNKAADRLEGFGTSDLFQMDEMQAHAFFRGVLDDFGDTLEDKLEKFEPQF</sequence>
<reference evidence="1 2" key="1">
    <citation type="submission" date="2017-02" db="EMBL/GenBank/DDBJ databases">
        <authorList>
            <person name="Jeong S."/>
        </authorList>
    </citation>
    <scope>NUCLEOTIDE SEQUENCE [LARGE SCALE GENOMIC DNA]</scope>
    <source>
        <strain evidence="1 2">RMAR6-6</strain>
    </source>
</reference>
<dbReference type="RefSeq" id="WP_077290196.1">
    <property type="nucleotide sequence ID" value="NZ_CP019630.1"/>
</dbReference>
<accession>A0ABM6HX10</accession>
<protein>
    <submittedName>
        <fullName evidence="1">Uncharacterized protein</fullName>
    </submittedName>
</protein>
<name>A0ABM6HX10_9HYPH</name>
<gene>
    <name evidence="1" type="ORF">B0E33_01395</name>
</gene>
<evidence type="ECO:0000313" key="2">
    <source>
        <dbReference type="Proteomes" id="UP000188174"/>
    </source>
</evidence>
<evidence type="ECO:0000313" key="1">
    <source>
        <dbReference type="EMBL" id="AQQ02410.1"/>
    </source>
</evidence>
<proteinExistence type="predicted"/>